<evidence type="ECO:0000313" key="3">
    <source>
        <dbReference type="Proteomes" id="UP000276417"/>
    </source>
</evidence>
<evidence type="ECO:0000313" key="2">
    <source>
        <dbReference type="EMBL" id="AZI45271.1"/>
    </source>
</evidence>
<dbReference type="EMBL" id="CP034187">
    <property type="protein sequence ID" value="AZI45271.1"/>
    <property type="molecule type" value="Genomic_DNA"/>
</dbReference>
<dbReference type="OrthoDB" id="67865at2"/>
<sequence>MDPRSPQFQVDIPRKRGDDVEISDLRPNEDGTLVQELRVRLRRVVWDSLAEGVQNQLNLRLRTEGHPLGSWKSGLNIVRRDLGKELTLLCWAVEEADPGTIPLALSNWLGLEPEERWWLYTQTAAATGDALSGRGRGWRVAVRYALTDNPAPGERPRQTRRTPAFYQQAAQQSPGLFDTEQD</sequence>
<protein>
    <submittedName>
        <fullName evidence="2">DUF3780 domain-containing protein</fullName>
    </submittedName>
</protein>
<evidence type="ECO:0000256" key="1">
    <source>
        <dbReference type="SAM" id="MobiDB-lite"/>
    </source>
</evidence>
<name>A0A3G8YUI4_9DEIO</name>
<dbReference type="Pfam" id="PF12635">
    <property type="entry name" value="DUF3780"/>
    <property type="match status" value="1"/>
</dbReference>
<dbReference type="Proteomes" id="UP000276417">
    <property type="component" value="Plasmid unnamed3"/>
</dbReference>
<feature type="region of interest" description="Disordered" evidence="1">
    <location>
        <begin position="148"/>
        <end position="182"/>
    </location>
</feature>
<reference evidence="2 3" key="1">
    <citation type="submission" date="2018-11" db="EMBL/GenBank/DDBJ databases">
        <title>Deinococcus shelandsis sp. nov., isolated from South Shetland Islands soil of Antarctica.</title>
        <authorList>
            <person name="Tian J."/>
        </authorList>
    </citation>
    <scope>NUCLEOTIDE SEQUENCE [LARGE SCALE GENOMIC DNA]</scope>
    <source>
        <strain evidence="2 3">S14-83T</strain>
        <plasmid evidence="2 3">unnamed3</plasmid>
    </source>
</reference>
<keyword evidence="3" id="KW-1185">Reference proteome</keyword>
<dbReference type="InterPro" id="IPR024220">
    <property type="entry name" value="DUF3780"/>
</dbReference>
<organism evidence="2 3">
    <name type="scientific">Deinococcus psychrotolerans</name>
    <dbReference type="NCBI Taxonomy" id="2489213"/>
    <lineage>
        <taxon>Bacteria</taxon>
        <taxon>Thermotogati</taxon>
        <taxon>Deinococcota</taxon>
        <taxon>Deinococci</taxon>
        <taxon>Deinococcales</taxon>
        <taxon>Deinococcaceae</taxon>
        <taxon>Deinococcus</taxon>
    </lineage>
</organism>
<proteinExistence type="predicted"/>
<dbReference type="AlphaFoldDB" id="A0A3G8YUI4"/>
<geneLocation type="plasmid" evidence="2 3">
    <name>unnamed3</name>
</geneLocation>
<keyword evidence="2" id="KW-0614">Plasmid</keyword>
<accession>A0A3G8YUI4</accession>
<dbReference type="KEGG" id="dph:EHF33_19840"/>
<gene>
    <name evidence="2" type="ORF">EHF33_19840</name>
</gene>